<feature type="transmembrane region" description="Helical" evidence="2">
    <location>
        <begin position="20"/>
        <end position="47"/>
    </location>
</feature>
<keyword evidence="4" id="KW-1185">Reference proteome</keyword>
<evidence type="ECO:0000256" key="1">
    <source>
        <dbReference type="SAM" id="MobiDB-lite"/>
    </source>
</evidence>
<reference evidence="3" key="1">
    <citation type="submission" date="2020-05" db="UniProtKB">
        <authorList>
            <consortium name="EnsemblMetazoa"/>
        </authorList>
    </citation>
    <scope>IDENTIFICATION</scope>
    <source>
        <strain evidence="3">TTRI</strain>
    </source>
</reference>
<evidence type="ECO:0000313" key="3">
    <source>
        <dbReference type="EnsemblMetazoa" id="GAUT014248-PA"/>
    </source>
</evidence>
<organism evidence="3 4">
    <name type="scientific">Glossina austeni</name>
    <name type="common">Savannah tsetse fly</name>
    <dbReference type="NCBI Taxonomy" id="7395"/>
    <lineage>
        <taxon>Eukaryota</taxon>
        <taxon>Metazoa</taxon>
        <taxon>Ecdysozoa</taxon>
        <taxon>Arthropoda</taxon>
        <taxon>Hexapoda</taxon>
        <taxon>Insecta</taxon>
        <taxon>Pterygota</taxon>
        <taxon>Neoptera</taxon>
        <taxon>Endopterygota</taxon>
        <taxon>Diptera</taxon>
        <taxon>Brachycera</taxon>
        <taxon>Muscomorpha</taxon>
        <taxon>Hippoboscoidea</taxon>
        <taxon>Glossinidae</taxon>
        <taxon>Glossina</taxon>
    </lineage>
</organism>
<proteinExistence type="predicted"/>
<evidence type="ECO:0008006" key="5">
    <source>
        <dbReference type="Google" id="ProtNLM"/>
    </source>
</evidence>
<evidence type="ECO:0000313" key="4">
    <source>
        <dbReference type="Proteomes" id="UP000078200"/>
    </source>
</evidence>
<dbReference type="STRING" id="7395.A0A1A9USX2"/>
<protein>
    <recommendedName>
        <fullName evidence="5">Protein with signal anchor</fullName>
    </recommendedName>
</protein>
<feature type="compositionally biased region" description="Basic and acidic residues" evidence="1">
    <location>
        <begin position="238"/>
        <end position="247"/>
    </location>
</feature>
<keyword evidence="2" id="KW-0472">Membrane</keyword>
<dbReference type="Proteomes" id="UP000078200">
    <property type="component" value="Unassembled WGS sequence"/>
</dbReference>
<dbReference type="VEuPathDB" id="VectorBase:GAUT014248"/>
<feature type="transmembrane region" description="Helical" evidence="2">
    <location>
        <begin position="84"/>
        <end position="117"/>
    </location>
</feature>
<dbReference type="EnsemblMetazoa" id="GAUT014248-RA">
    <property type="protein sequence ID" value="GAUT014248-PA"/>
    <property type="gene ID" value="GAUT014248"/>
</dbReference>
<accession>A0A1A9USX2</accession>
<keyword evidence="2" id="KW-1133">Transmembrane helix</keyword>
<keyword evidence="2" id="KW-0812">Transmembrane</keyword>
<feature type="region of interest" description="Disordered" evidence="1">
    <location>
        <begin position="238"/>
        <end position="274"/>
    </location>
</feature>
<name>A0A1A9USX2_GLOAU</name>
<sequence>MLNIKSLPKNPMFQSGAATFISVALLSWLHIRPIGLIFLMVFCFWLYKTRCNLRIVPPPDLERSCQELVRRVAEWRQRKPNRFCAVATGCLGSLAIMGHLVSGSIIVLSGLVMAAIISTKYHFKIIKIQPNDYLWAEKINQDYEMEDEFMPDVNESNLFVLERASDLASITAATEDIDNEEDKSDEVPSELLLADTIPEIDDNSDTDDEHDDLLPLIKTTKCKLNKYDAPQTDESIEFKSGHFKRDSSLSATSSSSEENLTKGLHFPDHTSVDGRPQIIFNPESSSDLSATTLKNQTQALLVNSSKLIPNLVSGLVQGILGANPSLATAEAMPSSSNKRLVTALDSSDESDFEILENEDIK</sequence>
<evidence type="ECO:0000256" key="2">
    <source>
        <dbReference type="SAM" id="Phobius"/>
    </source>
</evidence>
<dbReference type="AlphaFoldDB" id="A0A1A9USX2"/>